<reference evidence="1" key="1">
    <citation type="submission" date="2022-08" db="EMBL/GenBank/DDBJ databases">
        <authorList>
            <person name="Deng Y."/>
            <person name="Han X.-F."/>
            <person name="Zhang Y.-Q."/>
        </authorList>
    </citation>
    <scope>NUCLEOTIDE SEQUENCE</scope>
    <source>
        <strain evidence="1">CPCC 205763</strain>
    </source>
</reference>
<dbReference type="RefSeq" id="WP_259505377.1">
    <property type="nucleotide sequence ID" value="NZ_JANLCM010000001.1"/>
</dbReference>
<dbReference type="EMBL" id="JANLCM010000001">
    <property type="protein sequence ID" value="MCS5717264.1"/>
    <property type="molecule type" value="Genomic_DNA"/>
</dbReference>
<protein>
    <submittedName>
        <fullName evidence="1">Uncharacterized protein</fullName>
    </submittedName>
</protein>
<evidence type="ECO:0000313" key="2">
    <source>
        <dbReference type="Proteomes" id="UP001165584"/>
    </source>
</evidence>
<proteinExistence type="predicted"/>
<evidence type="ECO:0000313" key="1">
    <source>
        <dbReference type="EMBL" id="MCS5717264.1"/>
    </source>
</evidence>
<comment type="caution">
    <text evidence="1">The sequence shown here is derived from an EMBL/GenBank/DDBJ whole genome shotgun (WGS) entry which is preliminary data.</text>
</comment>
<organism evidence="1 2">
    <name type="scientific">Herbiconiux aconitum</name>
    <dbReference type="NCBI Taxonomy" id="2970913"/>
    <lineage>
        <taxon>Bacteria</taxon>
        <taxon>Bacillati</taxon>
        <taxon>Actinomycetota</taxon>
        <taxon>Actinomycetes</taxon>
        <taxon>Micrococcales</taxon>
        <taxon>Microbacteriaceae</taxon>
        <taxon>Herbiconiux</taxon>
    </lineage>
</organism>
<keyword evidence="2" id="KW-1185">Reference proteome</keyword>
<sequence length="121" mass="12873">MSDPSTQIDVLAARRALEAVTHSVAARASFVAAYDGPGEAVGVLRQFLARADDPAAREADRLHMEKLARTAFARADSPKAAKRADEALAVFHTEDHTRTAQLSGLVKALAALTRADADPPR</sequence>
<dbReference type="Proteomes" id="UP001165584">
    <property type="component" value="Unassembled WGS sequence"/>
</dbReference>
<name>A0ABT2GM22_9MICO</name>
<accession>A0ABT2GM22</accession>
<gene>
    <name evidence="1" type="ORF">N1027_03835</name>
</gene>